<reference evidence="1" key="1">
    <citation type="submission" date="2023-04" db="EMBL/GenBank/DDBJ databases">
        <title>Draft Genome sequencing of Naganishia species isolated from polar environments using Oxford Nanopore Technology.</title>
        <authorList>
            <person name="Leo P."/>
            <person name="Venkateswaran K."/>
        </authorList>
    </citation>
    <scope>NUCLEOTIDE SEQUENCE</scope>
    <source>
        <strain evidence="1">DBVPG 5303</strain>
    </source>
</reference>
<name>A0ACC2XL49_9TREE</name>
<sequence>MRKEIQRKRNADALFHLTRPQIIEEEALYMELKKMEQTERRYRGEREDLMRRVNGLESGVLWPSASVPGGPGTEGNRVFGNGMAVGIGAQRARDGTVVGVDKVRFLDRVNGKMERVADGCFVHFS</sequence>
<proteinExistence type="predicted"/>
<evidence type="ECO:0000313" key="2">
    <source>
        <dbReference type="Proteomes" id="UP001234202"/>
    </source>
</evidence>
<keyword evidence="2" id="KW-1185">Reference proteome</keyword>
<evidence type="ECO:0000313" key="1">
    <source>
        <dbReference type="EMBL" id="KAJ9124588.1"/>
    </source>
</evidence>
<gene>
    <name evidence="1" type="ORF">QFC24_003381</name>
</gene>
<accession>A0ACC2XL49</accession>
<dbReference type="EMBL" id="JASBWV010000010">
    <property type="protein sequence ID" value="KAJ9124588.1"/>
    <property type="molecule type" value="Genomic_DNA"/>
</dbReference>
<dbReference type="Proteomes" id="UP001234202">
    <property type="component" value="Unassembled WGS sequence"/>
</dbReference>
<protein>
    <submittedName>
        <fullName evidence="1">Uncharacterized protein</fullName>
    </submittedName>
</protein>
<organism evidence="1 2">
    <name type="scientific">Naganishia onofrii</name>
    <dbReference type="NCBI Taxonomy" id="1851511"/>
    <lineage>
        <taxon>Eukaryota</taxon>
        <taxon>Fungi</taxon>
        <taxon>Dikarya</taxon>
        <taxon>Basidiomycota</taxon>
        <taxon>Agaricomycotina</taxon>
        <taxon>Tremellomycetes</taxon>
        <taxon>Filobasidiales</taxon>
        <taxon>Filobasidiaceae</taxon>
        <taxon>Naganishia</taxon>
    </lineage>
</organism>
<comment type="caution">
    <text evidence="1">The sequence shown here is derived from an EMBL/GenBank/DDBJ whole genome shotgun (WGS) entry which is preliminary data.</text>
</comment>